<dbReference type="GO" id="GO:0003677">
    <property type="term" value="F:DNA binding"/>
    <property type="evidence" value="ECO:0007669"/>
    <property type="project" value="InterPro"/>
</dbReference>
<evidence type="ECO:0000313" key="3">
    <source>
        <dbReference type="Proteomes" id="UP000014174"/>
    </source>
</evidence>
<dbReference type="GO" id="GO:0000150">
    <property type="term" value="F:DNA strand exchange activity"/>
    <property type="evidence" value="ECO:0007669"/>
    <property type="project" value="InterPro"/>
</dbReference>
<comment type="caution">
    <text evidence="2">The sequence shown here is derived from an EMBL/GenBank/DDBJ whole genome shotgun (WGS) entry which is preliminary data.</text>
</comment>
<reference evidence="2 3" key="1">
    <citation type="journal article" date="2013" name="Genome Announc.">
        <title>Draft Genome Sequence of Arcticibacter svalbardensis Strain MN12-7T, a Member of the Family Sphingobacteriaceae Isolated from an Arctic Soil Sample.</title>
        <authorList>
            <person name="Shivaji S."/>
            <person name="Ara S."/>
            <person name="Prasad S."/>
            <person name="Manasa B.P."/>
            <person name="Begum Z."/>
            <person name="Singh A."/>
            <person name="Kumar Pinnaka A."/>
        </authorList>
    </citation>
    <scope>NUCLEOTIDE SEQUENCE [LARGE SCALE GENOMIC DNA]</scope>
    <source>
        <strain evidence="2 3">MN12-7</strain>
    </source>
</reference>
<dbReference type="Proteomes" id="UP000014174">
    <property type="component" value="Unassembled WGS sequence"/>
</dbReference>
<sequence>MIVERTMAGLKASKEKGIKAGRKPGLTPDNLKTAKRAYRMKTKENYSIAEIVEILKIGKSTLYRYLKYIEAQEKDVSQ</sequence>
<dbReference type="RefSeq" id="WP_016193805.1">
    <property type="nucleotide sequence ID" value="NZ_AQPN01000020.1"/>
</dbReference>
<dbReference type="Gene3D" id="1.10.10.60">
    <property type="entry name" value="Homeodomain-like"/>
    <property type="match status" value="1"/>
</dbReference>
<dbReference type="AlphaFoldDB" id="R9GX36"/>
<dbReference type="EMBL" id="AQPN01000020">
    <property type="protein sequence ID" value="EOR96321.1"/>
    <property type="molecule type" value="Genomic_DNA"/>
</dbReference>
<protein>
    <recommendedName>
        <fullName evidence="1">Resolvase HTH domain-containing protein</fullName>
    </recommendedName>
</protein>
<organism evidence="2 3">
    <name type="scientific">Arcticibacter svalbardensis MN12-7</name>
    <dbReference type="NCBI Taxonomy" id="1150600"/>
    <lineage>
        <taxon>Bacteria</taxon>
        <taxon>Pseudomonadati</taxon>
        <taxon>Bacteroidota</taxon>
        <taxon>Sphingobacteriia</taxon>
        <taxon>Sphingobacteriales</taxon>
        <taxon>Sphingobacteriaceae</taxon>
        <taxon>Arcticibacter</taxon>
    </lineage>
</organism>
<evidence type="ECO:0000259" key="1">
    <source>
        <dbReference type="Pfam" id="PF02796"/>
    </source>
</evidence>
<proteinExistence type="predicted"/>
<dbReference type="STRING" id="1150600.ADIARSV_0556"/>
<dbReference type="SUPFAM" id="SSF46689">
    <property type="entry name" value="Homeodomain-like"/>
    <property type="match status" value="1"/>
</dbReference>
<name>R9GX36_9SPHI</name>
<keyword evidence="3" id="KW-1185">Reference proteome</keyword>
<feature type="domain" description="Resolvase HTH" evidence="1">
    <location>
        <begin position="21"/>
        <end position="66"/>
    </location>
</feature>
<evidence type="ECO:0000313" key="2">
    <source>
        <dbReference type="EMBL" id="EOR96321.1"/>
    </source>
</evidence>
<gene>
    <name evidence="2" type="ORF">ADIARSV_0556</name>
</gene>
<accession>R9GX36</accession>
<dbReference type="Pfam" id="PF02796">
    <property type="entry name" value="HTH_7"/>
    <property type="match status" value="1"/>
</dbReference>
<dbReference type="InterPro" id="IPR006120">
    <property type="entry name" value="Resolvase_HTH_dom"/>
</dbReference>
<dbReference type="InterPro" id="IPR009057">
    <property type="entry name" value="Homeodomain-like_sf"/>
</dbReference>